<accession>A0A699JBZ1</accession>
<name>A0A699JBZ1_TANCI</name>
<proteinExistence type="predicted"/>
<comment type="caution">
    <text evidence="2">The sequence shown here is derived from an EMBL/GenBank/DDBJ whole genome shotgun (WGS) entry which is preliminary data.</text>
</comment>
<feature type="compositionally biased region" description="Low complexity" evidence="1">
    <location>
        <begin position="221"/>
        <end position="230"/>
    </location>
</feature>
<organism evidence="2">
    <name type="scientific">Tanacetum cinerariifolium</name>
    <name type="common">Dalmatian daisy</name>
    <name type="synonym">Chrysanthemum cinerariifolium</name>
    <dbReference type="NCBI Taxonomy" id="118510"/>
    <lineage>
        <taxon>Eukaryota</taxon>
        <taxon>Viridiplantae</taxon>
        <taxon>Streptophyta</taxon>
        <taxon>Embryophyta</taxon>
        <taxon>Tracheophyta</taxon>
        <taxon>Spermatophyta</taxon>
        <taxon>Magnoliopsida</taxon>
        <taxon>eudicotyledons</taxon>
        <taxon>Gunneridae</taxon>
        <taxon>Pentapetalae</taxon>
        <taxon>asterids</taxon>
        <taxon>campanulids</taxon>
        <taxon>Asterales</taxon>
        <taxon>Asteraceae</taxon>
        <taxon>Asteroideae</taxon>
        <taxon>Anthemideae</taxon>
        <taxon>Anthemidinae</taxon>
        <taxon>Tanacetum</taxon>
    </lineage>
</organism>
<feature type="non-terminal residue" evidence="2">
    <location>
        <position position="1"/>
    </location>
</feature>
<feature type="region of interest" description="Disordered" evidence="1">
    <location>
        <begin position="221"/>
        <end position="254"/>
    </location>
</feature>
<dbReference type="EMBL" id="BKCJ010395316">
    <property type="protein sequence ID" value="GFA26717.1"/>
    <property type="molecule type" value="Genomic_DNA"/>
</dbReference>
<dbReference type="AlphaFoldDB" id="A0A699JBZ1"/>
<gene>
    <name evidence="2" type="ORF">Tci_598689</name>
</gene>
<protein>
    <submittedName>
        <fullName evidence="2">Uncharacterized protein</fullName>
    </submittedName>
</protein>
<sequence length="279" mass="28770">PSEPVLETITSPIQDDDTGGGSFPERPPSPSPATPTHSPTVGVAEEPLTLISLLALFPTCLQRIATFKAELKATKILHRDAVVLFAKRIKKLESKLKTKKRKLVLSDSENEEDERQSQELEVLLDLADAALHEQQSSSGLDFPNAAIPAVGRVSVGGADPTVVISAGGDDPAVVISAGGADPADVVVPAGGADPADVVVSASGADSTGTFISAGISDVVGPSVPSAPSSPIRDPTKGKAIATPSSPVTAPSDKELADQQAAIFEAKRQELLEQKLKTKP</sequence>
<evidence type="ECO:0000313" key="2">
    <source>
        <dbReference type="EMBL" id="GFA26717.1"/>
    </source>
</evidence>
<reference evidence="2" key="1">
    <citation type="journal article" date="2019" name="Sci. Rep.">
        <title>Draft genome of Tanacetum cinerariifolium, the natural source of mosquito coil.</title>
        <authorList>
            <person name="Yamashiro T."/>
            <person name="Shiraishi A."/>
            <person name="Satake H."/>
            <person name="Nakayama K."/>
        </authorList>
    </citation>
    <scope>NUCLEOTIDE SEQUENCE</scope>
</reference>
<feature type="region of interest" description="Disordered" evidence="1">
    <location>
        <begin position="1"/>
        <end position="41"/>
    </location>
</feature>
<evidence type="ECO:0000256" key="1">
    <source>
        <dbReference type="SAM" id="MobiDB-lite"/>
    </source>
</evidence>